<reference evidence="1" key="1">
    <citation type="journal article" date="2020" name="Stud. Mycol.">
        <title>101 Dothideomycetes genomes: a test case for predicting lifestyles and emergence of pathogens.</title>
        <authorList>
            <person name="Haridas S."/>
            <person name="Albert R."/>
            <person name="Binder M."/>
            <person name="Bloem J."/>
            <person name="Labutti K."/>
            <person name="Salamov A."/>
            <person name="Andreopoulos B."/>
            <person name="Baker S."/>
            <person name="Barry K."/>
            <person name="Bills G."/>
            <person name="Bluhm B."/>
            <person name="Cannon C."/>
            <person name="Castanera R."/>
            <person name="Culley D."/>
            <person name="Daum C."/>
            <person name="Ezra D."/>
            <person name="Gonzalez J."/>
            <person name="Henrissat B."/>
            <person name="Kuo A."/>
            <person name="Liang C."/>
            <person name="Lipzen A."/>
            <person name="Lutzoni F."/>
            <person name="Magnuson J."/>
            <person name="Mondo S."/>
            <person name="Nolan M."/>
            <person name="Ohm R."/>
            <person name="Pangilinan J."/>
            <person name="Park H.-J."/>
            <person name="Ramirez L."/>
            <person name="Alfaro M."/>
            <person name="Sun H."/>
            <person name="Tritt A."/>
            <person name="Yoshinaga Y."/>
            <person name="Zwiers L.-H."/>
            <person name="Turgeon B."/>
            <person name="Goodwin S."/>
            <person name="Spatafora J."/>
            <person name="Crous P."/>
            <person name="Grigoriev I."/>
        </authorList>
    </citation>
    <scope>NUCLEOTIDE SEQUENCE</scope>
    <source>
        <strain evidence="1">CBS 690.94</strain>
    </source>
</reference>
<dbReference type="OrthoDB" id="3790651at2759"/>
<organism evidence="1 2">
    <name type="scientific">Karstenula rhodostoma CBS 690.94</name>
    <dbReference type="NCBI Taxonomy" id="1392251"/>
    <lineage>
        <taxon>Eukaryota</taxon>
        <taxon>Fungi</taxon>
        <taxon>Dikarya</taxon>
        <taxon>Ascomycota</taxon>
        <taxon>Pezizomycotina</taxon>
        <taxon>Dothideomycetes</taxon>
        <taxon>Pleosporomycetidae</taxon>
        <taxon>Pleosporales</taxon>
        <taxon>Massarineae</taxon>
        <taxon>Didymosphaeriaceae</taxon>
        <taxon>Karstenula</taxon>
    </lineage>
</organism>
<accession>A0A9P4PM65</accession>
<evidence type="ECO:0000313" key="2">
    <source>
        <dbReference type="Proteomes" id="UP000799764"/>
    </source>
</evidence>
<dbReference type="EMBL" id="MU001499">
    <property type="protein sequence ID" value="KAF2445346.1"/>
    <property type="molecule type" value="Genomic_DNA"/>
</dbReference>
<protein>
    <submittedName>
        <fullName evidence="1">Uncharacterized protein</fullName>
    </submittedName>
</protein>
<gene>
    <name evidence="1" type="ORF">P171DRAFT_512539</name>
</gene>
<dbReference type="Proteomes" id="UP000799764">
    <property type="component" value="Unassembled WGS sequence"/>
</dbReference>
<comment type="caution">
    <text evidence="1">The sequence shown here is derived from an EMBL/GenBank/DDBJ whole genome shotgun (WGS) entry which is preliminary data.</text>
</comment>
<sequence>MSLKYFSNRANSAGPISCSFARLPAGGAMSIPGCGVDFRWPTGIFLPPAAEYARDIGLPVLEVPNIGEYHPYEGVSLVGGFSPVAPYPPEGTCPKSFLKTPATSSPHTPYNGIFVLCCLLPGLFQTIWHQMAPGEWTEVLGIMVLAQGSPGLQDIAIEEKANKRLYCVDEECQDKIMLWSKASGRAR</sequence>
<name>A0A9P4PM65_9PLEO</name>
<proteinExistence type="predicted"/>
<dbReference type="AlphaFoldDB" id="A0A9P4PM65"/>
<keyword evidence="2" id="KW-1185">Reference proteome</keyword>
<evidence type="ECO:0000313" key="1">
    <source>
        <dbReference type="EMBL" id="KAF2445346.1"/>
    </source>
</evidence>